<comment type="caution">
    <text evidence="2">The sequence shown here is derived from an EMBL/GenBank/DDBJ whole genome shotgun (WGS) entry which is preliminary data.</text>
</comment>
<dbReference type="Proteomes" id="UP000012159">
    <property type="component" value="Unassembled WGS sequence"/>
</dbReference>
<accession>M6VUZ7</accession>
<name>M6VUZ7_LEPBO</name>
<evidence type="ECO:0000313" key="2">
    <source>
        <dbReference type="EMBL" id="EMO60670.1"/>
    </source>
</evidence>
<feature type="compositionally biased region" description="Polar residues" evidence="1">
    <location>
        <begin position="120"/>
        <end position="130"/>
    </location>
</feature>
<feature type="region of interest" description="Disordered" evidence="1">
    <location>
        <begin position="57"/>
        <end position="142"/>
    </location>
</feature>
<evidence type="ECO:0000313" key="3">
    <source>
        <dbReference type="Proteomes" id="UP000012159"/>
    </source>
</evidence>
<sequence>MKVDGFTASFNVAGTNALSYNSQSGLSSNADFISQYSMNNILAQGVADTDEEKAYKAAKAEADSRAAQNRNNSEQGKSALDAVGYATTRREDGLPGSQGTIGFGDADGPNPAHGAPSSHDPGQTLTSSGSFGPDGKPTGGRQLSAADVAEFKADWRKESPAQTDANIADLKAAGYDTSGLEKFVNDYRNGKAANNQGATPAVVTNHSQGPTVLYGGAVQNILGSIADGAKSLWNKVTGGSPQGVYNSAGIEAGMDKVLASKAAYDPGMEQHWSKWTAGKLENGEKYSNVLYTQGKDADGNTTYEKVYRNYDSDKGTYTVAGTESVTATAYNAAIGTGDYRKFTSCNMVNHEIATSFGAVSPFMPQEGGKQYHANGENGIYGNLKNGKYDTDTHQYRQVGFEDAEKNASRGGLSIAVNDGHIVTVTGGYTRTQGKASNLNIFQGGSSGVGAMTIFDGFGKSEKRYPGYYSNGKNLQYYVWEKK</sequence>
<proteinExistence type="predicted"/>
<protein>
    <submittedName>
        <fullName evidence="2">Uncharacterized protein</fullName>
    </submittedName>
</protein>
<dbReference type="AlphaFoldDB" id="M6VUZ7"/>
<reference evidence="2 3" key="1">
    <citation type="submission" date="2013-01" db="EMBL/GenBank/DDBJ databases">
        <authorList>
            <person name="Harkins D.M."/>
            <person name="Durkin A.S."/>
            <person name="Brinkac L.M."/>
            <person name="Haft D.H."/>
            <person name="Selengut J.D."/>
            <person name="Sanka R."/>
            <person name="DePew J."/>
            <person name="Purushe J."/>
            <person name="Picardeau M."/>
            <person name="Werts C."/>
            <person name="Goarant C."/>
            <person name="Vinetz J.M."/>
            <person name="Sutton G.G."/>
            <person name="Nierman W.C."/>
            <person name="Fouts D.E."/>
        </authorList>
    </citation>
    <scope>NUCLEOTIDE SEQUENCE [LARGE SCALE GENOMIC DNA]</scope>
    <source>
        <strain evidence="2 3">200901868</strain>
    </source>
</reference>
<dbReference type="EMBL" id="AKWF02000122">
    <property type="protein sequence ID" value="EMO60670.1"/>
    <property type="molecule type" value="Genomic_DNA"/>
</dbReference>
<dbReference type="STRING" id="1192866.LEP1GSC133_2298"/>
<evidence type="ECO:0000256" key="1">
    <source>
        <dbReference type="SAM" id="MobiDB-lite"/>
    </source>
</evidence>
<gene>
    <name evidence="2" type="ORF">LEP1GSC133_2298</name>
</gene>
<organism evidence="2 3">
    <name type="scientific">Leptospira borgpetersenii serovar Pomona str. 200901868</name>
    <dbReference type="NCBI Taxonomy" id="1192866"/>
    <lineage>
        <taxon>Bacteria</taxon>
        <taxon>Pseudomonadati</taxon>
        <taxon>Spirochaetota</taxon>
        <taxon>Spirochaetia</taxon>
        <taxon>Leptospirales</taxon>
        <taxon>Leptospiraceae</taxon>
        <taxon>Leptospira</taxon>
    </lineage>
</organism>